<dbReference type="AlphaFoldDB" id="A0AAW2Y668"/>
<feature type="region of interest" description="Disordered" evidence="1">
    <location>
        <begin position="346"/>
        <end position="376"/>
    </location>
</feature>
<feature type="compositionally biased region" description="Basic and acidic residues" evidence="1">
    <location>
        <begin position="248"/>
        <end position="261"/>
    </location>
</feature>
<evidence type="ECO:0000313" key="2">
    <source>
        <dbReference type="EMBL" id="KAL0461270.1"/>
    </source>
</evidence>
<dbReference type="PANTHER" id="PTHR33710:SF62">
    <property type="entry name" value="DUF4283 DOMAIN PROTEIN"/>
    <property type="match status" value="1"/>
</dbReference>
<comment type="caution">
    <text evidence="2">The sequence shown here is derived from an EMBL/GenBank/DDBJ whole genome shotgun (WGS) entry which is preliminary data.</text>
</comment>
<gene>
    <name evidence="2" type="ORF">Slati_0014600</name>
</gene>
<dbReference type="Gene3D" id="3.60.10.10">
    <property type="entry name" value="Endonuclease/exonuclease/phosphatase"/>
    <property type="match status" value="1"/>
</dbReference>
<feature type="region of interest" description="Disordered" evidence="1">
    <location>
        <begin position="70"/>
        <end position="95"/>
    </location>
</feature>
<protein>
    <submittedName>
        <fullName evidence="2">Uncharacterized protein</fullName>
    </submittedName>
</protein>
<proteinExistence type="predicted"/>
<dbReference type="PANTHER" id="PTHR33710">
    <property type="entry name" value="BNAC02G09200D PROTEIN"/>
    <property type="match status" value="1"/>
</dbReference>
<name>A0AAW2Y668_9LAMI</name>
<feature type="region of interest" description="Disordered" evidence="1">
    <location>
        <begin position="297"/>
        <end position="322"/>
    </location>
</feature>
<organism evidence="2">
    <name type="scientific">Sesamum latifolium</name>
    <dbReference type="NCBI Taxonomy" id="2727402"/>
    <lineage>
        <taxon>Eukaryota</taxon>
        <taxon>Viridiplantae</taxon>
        <taxon>Streptophyta</taxon>
        <taxon>Embryophyta</taxon>
        <taxon>Tracheophyta</taxon>
        <taxon>Spermatophyta</taxon>
        <taxon>Magnoliopsida</taxon>
        <taxon>eudicotyledons</taxon>
        <taxon>Gunneridae</taxon>
        <taxon>Pentapetalae</taxon>
        <taxon>asterids</taxon>
        <taxon>lamiids</taxon>
        <taxon>Lamiales</taxon>
        <taxon>Pedaliaceae</taxon>
        <taxon>Sesamum</taxon>
    </lineage>
</organism>
<reference evidence="2" key="1">
    <citation type="submission" date="2020-06" db="EMBL/GenBank/DDBJ databases">
        <authorList>
            <person name="Li T."/>
            <person name="Hu X."/>
            <person name="Zhang T."/>
            <person name="Song X."/>
            <person name="Zhang H."/>
            <person name="Dai N."/>
            <person name="Sheng W."/>
            <person name="Hou X."/>
            <person name="Wei L."/>
        </authorList>
    </citation>
    <scope>NUCLEOTIDE SEQUENCE</scope>
    <source>
        <strain evidence="2">KEN1</strain>
        <tissue evidence="2">Leaf</tissue>
    </source>
</reference>
<feature type="region of interest" description="Disordered" evidence="1">
    <location>
        <begin position="218"/>
        <end position="277"/>
    </location>
</feature>
<sequence>MDEPSTNMSRLDLARICVEIDFTAPKVQAVHIQINGKTYRQQVVYENCPPYCTFCNHLGHDMSACITKHHTGTSHTDKEPRPPGNSSPPNEDPRDLREIINNRMKGKAVAIDDIHVTRPVVPNVVKDAPAAITTSSNVNDFIANEVSYPRLHVPITEPSVEPTRPGHVEEATPDDFNYEDSVIAELLDKDWDAKNKKQNAPHFTNIEAVEDMNKVSKQDTCPSVVPNSLSEENSPKAAGTTRNFFRGETSRQRCAGDHSPETHLAPMDSEGEEELTPVSNRFQSLEDMKTDDIPQLIESTQNTTSPAKDKETGGSNVDARTHCTSKNTFSTEYPTQEGDASQQEIIFTDSTASNKHKRSKSLEEITNKSPKLGGKGKQVKELTRLSTQDVPWMVGGDFDIILHPNEYQGRDLSRMCPMDDFNDMVSDAGLIDAGFEGEPFTWTNKRIWKRLDRVLYSKEWAEILNNTRVIHLPRRLSDHHPLFIHAAKMENKKPSSFKFHNMWLKHDNFLDTVKRSWCSPIEGYGMYKLQHKLYRTKELLKQWNMDTFGNVFTAVQQAK</sequence>
<dbReference type="SUPFAM" id="SSF56219">
    <property type="entry name" value="DNase I-like"/>
    <property type="match status" value="1"/>
</dbReference>
<dbReference type="InterPro" id="IPR036691">
    <property type="entry name" value="Endo/exonu/phosph_ase_sf"/>
</dbReference>
<evidence type="ECO:0000256" key="1">
    <source>
        <dbReference type="SAM" id="MobiDB-lite"/>
    </source>
</evidence>
<reference evidence="2" key="2">
    <citation type="journal article" date="2024" name="Plant">
        <title>Genomic evolution and insights into agronomic trait innovations of Sesamum species.</title>
        <authorList>
            <person name="Miao H."/>
            <person name="Wang L."/>
            <person name="Qu L."/>
            <person name="Liu H."/>
            <person name="Sun Y."/>
            <person name="Le M."/>
            <person name="Wang Q."/>
            <person name="Wei S."/>
            <person name="Zheng Y."/>
            <person name="Lin W."/>
            <person name="Duan Y."/>
            <person name="Cao H."/>
            <person name="Xiong S."/>
            <person name="Wang X."/>
            <person name="Wei L."/>
            <person name="Li C."/>
            <person name="Ma Q."/>
            <person name="Ju M."/>
            <person name="Zhao R."/>
            <person name="Li G."/>
            <person name="Mu C."/>
            <person name="Tian Q."/>
            <person name="Mei H."/>
            <person name="Zhang T."/>
            <person name="Gao T."/>
            <person name="Zhang H."/>
        </authorList>
    </citation>
    <scope>NUCLEOTIDE SEQUENCE</scope>
    <source>
        <strain evidence="2">KEN1</strain>
    </source>
</reference>
<dbReference type="EMBL" id="JACGWN010000001">
    <property type="protein sequence ID" value="KAL0461270.1"/>
    <property type="molecule type" value="Genomic_DNA"/>
</dbReference>
<accession>A0AAW2Y668</accession>
<feature type="compositionally biased region" description="Polar residues" evidence="1">
    <location>
        <begin position="297"/>
        <end position="306"/>
    </location>
</feature>
<feature type="compositionally biased region" description="Polar residues" evidence="1">
    <location>
        <begin position="218"/>
        <end position="232"/>
    </location>
</feature>